<evidence type="ECO:0000256" key="1">
    <source>
        <dbReference type="SAM" id="Phobius"/>
    </source>
</evidence>
<reference evidence="2 3" key="1">
    <citation type="submission" date="2021-08" db="EMBL/GenBank/DDBJ databases">
        <title>Culture and genomic analysis of Symbiopectobacterium purcellii sp. nov. gen. nov., isolated from the leafhopper Empoasca decipiens.</title>
        <authorList>
            <person name="Nadal-Jimenez P."/>
            <person name="Siozios S."/>
            <person name="Halliday N."/>
            <person name="Camara M."/>
            <person name="Hurst G.D.D."/>
        </authorList>
    </citation>
    <scope>NUCLEOTIDE SEQUENCE [LARGE SCALE GENOMIC DNA]</scope>
    <source>
        <strain evidence="2 3">SyEd1</strain>
    </source>
</reference>
<protein>
    <submittedName>
        <fullName evidence="2">Uncharacterized protein</fullName>
    </submittedName>
</protein>
<keyword evidence="1" id="KW-0472">Membrane</keyword>
<keyword evidence="1" id="KW-0812">Transmembrane</keyword>
<sequence>MLVNLVLMLFFVHVGGVFSFCGFANMSFNDVMNVAAVNIVALSIVAMNMDATFLPILKGIRGFCAVNQFYGLWITRADLHGITA</sequence>
<dbReference type="EMBL" id="CP081864">
    <property type="protein sequence ID" value="QZN98216.1"/>
    <property type="molecule type" value="Genomic_DNA"/>
</dbReference>
<evidence type="ECO:0000313" key="2">
    <source>
        <dbReference type="EMBL" id="QZN98216.1"/>
    </source>
</evidence>
<keyword evidence="3" id="KW-1185">Reference proteome</keyword>
<gene>
    <name evidence="2" type="ORF">K6K13_17310</name>
</gene>
<dbReference type="Proteomes" id="UP000825886">
    <property type="component" value="Chromosome"/>
</dbReference>
<name>A0ABX9ATX2_9ENTR</name>
<organism evidence="2 3">
    <name type="scientific">Symbiopectobacterium purcellii</name>
    <dbReference type="NCBI Taxonomy" id="2871826"/>
    <lineage>
        <taxon>Bacteria</taxon>
        <taxon>Pseudomonadati</taxon>
        <taxon>Pseudomonadota</taxon>
        <taxon>Gammaproteobacteria</taxon>
        <taxon>Enterobacterales</taxon>
        <taxon>Enterobacteriaceae</taxon>
    </lineage>
</organism>
<proteinExistence type="predicted"/>
<dbReference type="RefSeq" id="WP_222161234.1">
    <property type="nucleotide sequence ID" value="NZ_CP081864.1"/>
</dbReference>
<feature type="transmembrane region" description="Helical" evidence="1">
    <location>
        <begin position="35"/>
        <end position="57"/>
    </location>
</feature>
<evidence type="ECO:0000313" key="3">
    <source>
        <dbReference type="Proteomes" id="UP000825886"/>
    </source>
</evidence>
<keyword evidence="1" id="KW-1133">Transmembrane helix</keyword>
<accession>A0ABX9ATX2</accession>